<dbReference type="NCBIfam" id="NF040501">
    <property type="entry name" value="resist_ArsN2"/>
    <property type="match status" value="1"/>
</dbReference>
<reference evidence="3" key="1">
    <citation type="journal article" date="2020" name="mSystems">
        <title>Genome- and Community-Level Interaction Insights into Carbon Utilization and Element Cycling Functions of Hydrothermarchaeota in Hydrothermal Sediment.</title>
        <authorList>
            <person name="Zhou Z."/>
            <person name="Liu Y."/>
            <person name="Xu W."/>
            <person name="Pan J."/>
            <person name="Luo Z.H."/>
            <person name="Li M."/>
        </authorList>
    </citation>
    <scope>NUCLEOTIDE SEQUENCE [LARGE SCALE GENOMIC DNA]</scope>
    <source>
        <strain evidence="3">HyVt-456</strain>
    </source>
</reference>
<dbReference type="Pfam" id="PF13508">
    <property type="entry name" value="Acetyltransf_7"/>
    <property type="match status" value="1"/>
</dbReference>
<evidence type="ECO:0000256" key="1">
    <source>
        <dbReference type="SAM" id="MobiDB-lite"/>
    </source>
</evidence>
<sequence length="174" mass="18883">MGNNTMKSKKSQQTSGERPSATFSREDVSLRMLAPWEYGQAADILSAAGLIADDLSGATVSMFGLYEGQKTVAVGGFERYGREALLRSMVVLPGLRNRGLGAVLLEKLESLLSAGGIDTLWLLTMTAEAFFQKHGYRRVERSRAPAAIRRTTQFHSLCPASAALMLKKRSPSNG</sequence>
<comment type="caution">
    <text evidence="3">The sequence shown here is derived from an EMBL/GenBank/DDBJ whole genome shotgun (WGS) entry which is preliminary data.</text>
</comment>
<feature type="region of interest" description="Disordered" evidence="1">
    <location>
        <begin position="1"/>
        <end position="23"/>
    </location>
</feature>
<dbReference type="Proteomes" id="UP000886005">
    <property type="component" value="Unassembled WGS sequence"/>
</dbReference>
<organism evidence="3">
    <name type="scientific">Caldithrix abyssi</name>
    <dbReference type="NCBI Taxonomy" id="187145"/>
    <lineage>
        <taxon>Bacteria</taxon>
        <taxon>Pseudomonadati</taxon>
        <taxon>Calditrichota</taxon>
        <taxon>Calditrichia</taxon>
        <taxon>Calditrichales</taxon>
        <taxon>Calditrichaceae</taxon>
        <taxon>Caldithrix</taxon>
    </lineage>
</organism>
<dbReference type="AlphaFoldDB" id="A0A7V1LLB4"/>
<protein>
    <submittedName>
        <fullName evidence="3">GNAT family N-acetyltransferase</fullName>
    </submittedName>
</protein>
<dbReference type="PROSITE" id="PS51186">
    <property type="entry name" value="GNAT"/>
    <property type="match status" value="1"/>
</dbReference>
<dbReference type="InterPro" id="IPR000182">
    <property type="entry name" value="GNAT_dom"/>
</dbReference>
<dbReference type="EMBL" id="DRLD01000071">
    <property type="protein sequence ID" value="HED09607.1"/>
    <property type="molecule type" value="Genomic_DNA"/>
</dbReference>
<feature type="domain" description="N-acetyltransferase" evidence="2">
    <location>
        <begin position="21"/>
        <end position="170"/>
    </location>
</feature>
<dbReference type="GO" id="GO:0016747">
    <property type="term" value="F:acyltransferase activity, transferring groups other than amino-acyl groups"/>
    <property type="evidence" value="ECO:0007669"/>
    <property type="project" value="InterPro"/>
</dbReference>
<evidence type="ECO:0000313" key="3">
    <source>
        <dbReference type="EMBL" id="HED09607.1"/>
    </source>
</evidence>
<evidence type="ECO:0000259" key="2">
    <source>
        <dbReference type="PROSITE" id="PS51186"/>
    </source>
</evidence>
<gene>
    <name evidence="3" type="ORF">ENJ10_02880</name>
</gene>
<name>A0A7V1LLB4_CALAY</name>
<dbReference type="Gene3D" id="3.40.630.30">
    <property type="match status" value="1"/>
</dbReference>
<dbReference type="SUPFAM" id="SSF55729">
    <property type="entry name" value="Acyl-CoA N-acyltransferases (Nat)"/>
    <property type="match status" value="1"/>
</dbReference>
<proteinExistence type="predicted"/>
<dbReference type="InterPro" id="IPR016181">
    <property type="entry name" value="Acyl_CoA_acyltransferase"/>
</dbReference>
<accession>A0A7V1LLB4</accession>